<evidence type="ECO:0000313" key="1">
    <source>
        <dbReference type="EMBL" id="KPM07372.1"/>
    </source>
</evidence>
<name>A0A132A8S5_SARSC</name>
<organism evidence="1 2">
    <name type="scientific">Sarcoptes scabiei</name>
    <name type="common">Itch mite</name>
    <name type="synonym">Acarus scabiei</name>
    <dbReference type="NCBI Taxonomy" id="52283"/>
    <lineage>
        <taxon>Eukaryota</taxon>
        <taxon>Metazoa</taxon>
        <taxon>Ecdysozoa</taxon>
        <taxon>Arthropoda</taxon>
        <taxon>Chelicerata</taxon>
        <taxon>Arachnida</taxon>
        <taxon>Acari</taxon>
        <taxon>Acariformes</taxon>
        <taxon>Sarcoptiformes</taxon>
        <taxon>Astigmata</taxon>
        <taxon>Psoroptidia</taxon>
        <taxon>Sarcoptoidea</taxon>
        <taxon>Sarcoptidae</taxon>
        <taxon>Sarcoptinae</taxon>
        <taxon>Sarcoptes</taxon>
    </lineage>
</organism>
<dbReference type="AlphaFoldDB" id="A0A132A8S5"/>
<dbReference type="InterPro" id="IPR036179">
    <property type="entry name" value="Ig-like_dom_sf"/>
</dbReference>
<dbReference type="OrthoDB" id="6234674at2759"/>
<evidence type="ECO:0000313" key="2">
    <source>
        <dbReference type="Proteomes" id="UP000616769"/>
    </source>
</evidence>
<protein>
    <submittedName>
        <fullName evidence="1">Uncharacterized protein</fullName>
    </submittedName>
</protein>
<comment type="caution">
    <text evidence="1">The sequence shown here is derived from an EMBL/GenBank/DDBJ whole genome shotgun (WGS) entry which is preliminary data.</text>
</comment>
<dbReference type="VEuPathDB" id="VectorBase:SSCA007853"/>
<dbReference type="Proteomes" id="UP000616769">
    <property type="component" value="Unassembled WGS sequence"/>
</dbReference>
<dbReference type="Gene3D" id="2.60.40.10">
    <property type="entry name" value="Immunoglobulins"/>
    <property type="match status" value="1"/>
</dbReference>
<proteinExistence type="predicted"/>
<dbReference type="InterPro" id="IPR013783">
    <property type="entry name" value="Ig-like_fold"/>
</dbReference>
<dbReference type="EMBL" id="JXLN01011539">
    <property type="protein sequence ID" value="KPM07372.1"/>
    <property type="molecule type" value="Genomic_DNA"/>
</dbReference>
<dbReference type="SUPFAM" id="SSF48726">
    <property type="entry name" value="Immunoglobulin"/>
    <property type="match status" value="1"/>
</dbReference>
<sequence length="88" mass="10093">MNSLKLPKNSFVRNGNITLFKLREEDFGRYECVIENEIATIMAQTDLRMNGTTPYPPTNLTINTSAFAATIMWRPNFDGGLHQHFTIR</sequence>
<accession>A0A132A8S5</accession>
<reference evidence="1 2" key="1">
    <citation type="journal article" date="2015" name="Parasit. Vectors">
        <title>Draft genome of the scabies mite.</title>
        <authorList>
            <person name="Rider S.D.Jr."/>
            <person name="Morgan M.S."/>
            <person name="Arlian L.G."/>
        </authorList>
    </citation>
    <scope>NUCLEOTIDE SEQUENCE [LARGE SCALE GENOMIC DNA]</scope>
    <source>
        <strain evidence="1">Arlian Lab</strain>
    </source>
</reference>
<gene>
    <name evidence="1" type="ORF">QR98_0058640</name>
</gene>